<protein>
    <recommendedName>
        <fullName evidence="7">Cyclin-dependent kinase inhibitor domain-containing protein</fullName>
    </recommendedName>
</protein>
<dbReference type="InterPro" id="IPR003175">
    <property type="entry name" value="CDI_dom"/>
</dbReference>
<dbReference type="Gene3D" id="4.10.365.10">
    <property type="entry name" value="p27"/>
    <property type="match status" value="1"/>
</dbReference>
<proteinExistence type="inferred from homology"/>
<keyword evidence="3" id="KW-0649">Protein kinase inhibitor</keyword>
<dbReference type="PANTHER" id="PTHR10265">
    <property type="entry name" value="CYCLIN-DEPENDENT KINASE INHIBITOR 1"/>
    <property type="match status" value="1"/>
</dbReference>
<evidence type="ECO:0000256" key="2">
    <source>
        <dbReference type="ARBA" id="ARBA00006726"/>
    </source>
</evidence>
<reference evidence="8 9" key="1">
    <citation type="submission" date="2024-04" db="EMBL/GenBank/DDBJ databases">
        <authorList>
            <person name="Waldvogel A.-M."/>
            <person name="Schoenle A."/>
        </authorList>
    </citation>
    <scope>NUCLEOTIDE SEQUENCE [LARGE SCALE GENOMIC DNA]</scope>
</reference>
<dbReference type="PANTHER" id="PTHR10265:SF44">
    <property type="entry name" value="CYCLIN-DEPENDENT KINASE INHIBITOR 1C"/>
    <property type="match status" value="1"/>
</dbReference>
<evidence type="ECO:0000256" key="4">
    <source>
        <dbReference type="ARBA" id="ARBA00023242"/>
    </source>
</evidence>
<evidence type="ECO:0000256" key="1">
    <source>
        <dbReference type="ARBA" id="ARBA00004123"/>
    </source>
</evidence>
<evidence type="ECO:0000313" key="9">
    <source>
        <dbReference type="Proteomes" id="UP001497482"/>
    </source>
</evidence>
<dbReference type="GO" id="GO:0005634">
    <property type="term" value="C:nucleus"/>
    <property type="evidence" value="ECO:0007669"/>
    <property type="project" value="UniProtKB-SubCell"/>
</dbReference>
<sequence length="272" mass="31635">MSKVQCLRGLEPRDLTPRRSPLPVKRSVCRNLFGFVDHEALQKDMTQRLREICARDRDRWNFNFELSSPQDGVYEWRRVSAHDLPEFYRDSVHSGRTRVPAGPRSPVSQTPVSLSPVSQTPVCLSPVSQTPVSRRRTHAPRTAGENQRVTESRGQNRCEVCHPPRAHGENPEEEAPMKVRLFYFLLNMWNLLQRPVKGAGGPEELKDQEEQVSLKLQLFGLFLSEQSVWWNPKLSIIAVIKVREEQKEEQREEQSRRRVQGWLHHFEITDLD</sequence>
<name>A0AAV2L039_KNICA</name>
<comment type="subcellular location">
    <subcellularLocation>
        <location evidence="1">Nucleus</location>
    </subcellularLocation>
</comment>
<dbReference type="Proteomes" id="UP001497482">
    <property type="component" value="Chromosome 20"/>
</dbReference>
<gene>
    <name evidence="8" type="ORF">KC01_LOCUS24411</name>
</gene>
<evidence type="ECO:0000256" key="6">
    <source>
        <dbReference type="SAM" id="MobiDB-lite"/>
    </source>
</evidence>
<evidence type="ECO:0000259" key="7">
    <source>
        <dbReference type="Pfam" id="PF02234"/>
    </source>
</evidence>
<keyword evidence="9" id="KW-1185">Reference proteome</keyword>
<dbReference type="AlphaFoldDB" id="A0AAV2L039"/>
<feature type="domain" description="Cyclin-dependent kinase inhibitor" evidence="7">
    <location>
        <begin position="31"/>
        <end position="79"/>
    </location>
</feature>
<organism evidence="8 9">
    <name type="scientific">Knipowitschia caucasica</name>
    <name type="common">Caucasian dwarf goby</name>
    <name type="synonym">Pomatoschistus caucasicus</name>
    <dbReference type="NCBI Taxonomy" id="637954"/>
    <lineage>
        <taxon>Eukaryota</taxon>
        <taxon>Metazoa</taxon>
        <taxon>Chordata</taxon>
        <taxon>Craniata</taxon>
        <taxon>Vertebrata</taxon>
        <taxon>Euteleostomi</taxon>
        <taxon>Actinopterygii</taxon>
        <taxon>Neopterygii</taxon>
        <taxon>Teleostei</taxon>
        <taxon>Neoteleostei</taxon>
        <taxon>Acanthomorphata</taxon>
        <taxon>Gobiaria</taxon>
        <taxon>Gobiiformes</taxon>
        <taxon>Gobioidei</taxon>
        <taxon>Gobiidae</taxon>
        <taxon>Gobiinae</taxon>
        <taxon>Knipowitschia</taxon>
    </lineage>
</organism>
<feature type="compositionally biased region" description="Polar residues" evidence="6">
    <location>
        <begin position="106"/>
        <end position="132"/>
    </location>
</feature>
<keyword evidence="4" id="KW-0539">Nucleus</keyword>
<comment type="similarity">
    <text evidence="2">Belongs to the CDI family.</text>
</comment>
<evidence type="ECO:0000256" key="5">
    <source>
        <dbReference type="ARBA" id="ARBA00023306"/>
    </source>
</evidence>
<dbReference type="Pfam" id="PF02234">
    <property type="entry name" value="CDI"/>
    <property type="match status" value="1"/>
</dbReference>
<feature type="region of interest" description="Disordered" evidence="6">
    <location>
        <begin position="93"/>
        <end position="172"/>
    </location>
</feature>
<dbReference type="GO" id="GO:0004861">
    <property type="term" value="F:cyclin-dependent protein serine/threonine kinase inhibitor activity"/>
    <property type="evidence" value="ECO:0007669"/>
    <property type="project" value="InterPro"/>
</dbReference>
<dbReference type="InterPro" id="IPR044898">
    <property type="entry name" value="CDI_dom_sf"/>
</dbReference>
<evidence type="ECO:0000256" key="3">
    <source>
        <dbReference type="ARBA" id="ARBA00023013"/>
    </source>
</evidence>
<dbReference type="GO" id="GO:0045930">
    <property type="term" value="P:negative regulation of mitotic cell cycle"/>
    <property type="evidence" value="ECO:0007669"/>
    <property type="project" value="TreeGrafter"/>
</dbReference>
<dbReference type="EMBL" id="OZ035842">
    <property type="protein sequence ID" value="CAL1595637.1"/>
    <property type="molecule type" value="Genomic_DNA"/>
</dbReference>
<feature type="compositionally biased region" description="Basic and acidic residues" evidence="6">
    <location>
        <begin position="148"/>
        <end position="170"/>
    </location>
</feature>
<evidence type="ECO:0000313" key="8">
    <source>
        <dbReference type="EMBL" id="CAL1595637.1"/>
    </source>
</evidence>
<accession>A0AAV2L039</accession>
<keyword evidence="5" id="KW-0131">Cell cycle</keyword>